<evidence type="ECO:0000313" key="2">
    <source>
        <dbReference type="EMBL" id="KAL2731629.1"/>
    </source>
</evidence>
<comment type="caution">
    <text evidence="2">The sequence shown here is derived from an EMBL/GenBank/DDBJ whole genome shotgun (WGS) entry which is preliminary data.</text>
</comment>
<reference evidence="2 3" key="1">
    <citation type="journal article" date="2024" name="Ann. Entomol. Soc. Am.">
        <title>Genomic analyses of the southern and eastern yellowjacket wasps (Hymenoptera: Vespidae) reveal evolutionary signatures of social life.</title>
        <authorList>
            <person name="Catto M.A."/>
            <person name="Caine P.B."/>
            <person name="Orr S.E."/>
            <person name="Hunt B.G."/>
            <person name="Goodisman M.A.D."/>
        </authorList>
    </citation>
    <scope>NUCLEOTIDE SEQUENCE [LARGE SCALE GENOMIC DNA]</scope>
    <source>
        <strain evidence="2">232</strain>
        <tissue evidence="2">Head and thorax</tissue>
    </source>
</reference>
<protein>
    <submittedName>
        <fullName evidence="2">Uncharacterized protein</fullName>
    </submittedName>
</protein>
<dbReference type="Proteomes" id="UP001607303">
    <property type="component" value="Unassembled WGS sequence"/>
</dbReference>
<name>A0ABD2BFV2_VESMC</name>
<evidence type="ECO:0000313" key="3">
    <source>
        <dbReference type="Proteomes" id="UP001607303"/>
    </source>
</evidence>
<feature type="non-terminal residue" evidence="2">
    <location>
        <position position="1"/>
    </location>
</feature>
<gene>
    <name evidence="2" type="ORF">V1477_015452</name>
</gene>
<evidence type="ECO:0000256" key="1">
    <source>
        <dbReference type="SAM" id="MobiDB-lite"/>
    </source>
</evidence>
<feature type="compositionally biased region" description="Polar residues" evidence="1">
    <location>
        <begin position="43"/>
        <end position="62"/>
    </location>
</feature>
<organism evidence="2 3">
    <name type="scientific">Vespula maculifrons</name>
    <name type="common">Eastern yellow jacket</name>
    <name type="synonym">Wasp</name>
    <dbReference type="NCBI Taxonomy" id="7453"/>
    <lineage>
        <taxon>Eukaryota</taxon>
        <taxon>Metazoa</taxon>
        <taxon>Ecdysozoa</taxon>
        <taxon>Arthropoda</taxon>
        <taxon>Hexapoda</taxon>
        <taxon>Insecta</taxon>
        <taxon>Pterygota</taxon>
        <taxon>Neoptera</taxon>
        <taxon>Endopterygota</taxon>
        <taxon>Hymenoptera</taxon>
        <taxon>Apocrita</taxon>
        <taxon>Aculeata</taxon>
        <taxon>Vespoidea</taxon>
        <taxon>Vespidae</taxon>
        <taxon>Vespinae</taxon>
        <taxon>Vespula</taxon>
    </lineage>
</organism>
<keyword evidence="3" id="KW-1185">Reference proteome</keyword>
<feature type="region of interest" description="Disordered" evidence="1">
    <location>
        <begin position="43"/>
        <end position="84"/>
    </location>
</feature>
<dbReference type="AlphaFoldDB" id="A0ABD2BFV2"/>
<sequence>ALFIRPMNMHCFGGSSEVSSADPSLSLPHQSHTVPLASATTGIVQPHTSPLSPPFQSSCSEGSQRRPRSHSPPMSSLTIKPPTPEHPFLSHWPTLVGSVVGHMSPHYVGSLLRASVVPEHC</sequence>
<proteinExistence type="predicted"/>
<dbReference type="EMBL" id="JAYRBN010000076">
    <property type="protein sequence ID" value="KAL2731629.1"/>
    <property type="molecule type" value="Genomic_DNA"/>
</dbReference>
<feature type="non-terminal residue" evidence="2">
    <location>
        <position position="121"/>
    </location>
</feature>
<accession>A0ABD2BFV2</accession>